<feature type="compositionally biased region" description="Basic and acidic residues" evidence="1">
    <location>
        <begin position="279"/>
        <end position="293"/>
    </location>
</feature>
<protein>
    <submittedName>
        <fullName evidence="2">Uncharacterized protein</fullName>
    </submittedName>
</protein>
<keyword evidence="3" id="KW-1185">Reference proteome</keyword>
<dbReference type="EMBL" id="CALNXK010000456">
    <property type="protein sequence ID" value="CAH3186031.1"/>
    <property type="molecule type" value="Genomic_DNA"/>
</dbReference>
<gene>
    <name evidence="2" type="ORF">PLOB_00033865</name>
</gene>
<organism evidence="2 3">
    <name type="scientific">Porites lobata</name>
    <dbReference type="NCBI Taxonomy" id="104759"/>
    <lineage>
        <taxon>Eukaryota</taxon>
        <taxon>Metazoa</taxon>
        <taxon>Cnidaria</taxon>
        <taxon>Anthozoa</taxon>
        <taxon>Hexacorallia</taxon>
        <taxon>Scleractinia</taxon>
        <taxon>Fungiina</taxon>
        <taxon>Poritidae</taxon>
        <taxon>Porites</taxon>
    </lineage>
</organism>
<dbReference type="PANTHER" id="PTHR47331:SF6">
    <property type="entry name" value="DOUBLECORTIN DOMAIN-CONTAINING PROTEIN"/>
    <property type="match status" value="1"/>
</dbReference>
<dbReference type="Proteomes" id="UP001159405">
    <property type="component" value="Unassembled WGS sequence"/>
</dbReference>
<evidence type="ECO:0000313" key="2">
    <source>
        <dbReference type="EMBL" id="CAH3186031.1"/>
    </source>
</evidence>
<evidence type="ECO:0000256" key="1">
    <source>
        <dbReference type="SAM" id="MobiDB-lite"/>
    </source>
</evidence>
<name>A0ABN8S2Q9_9CNID</name>
<sequence>MHALAAFRESENDKLQEFADLCADVTSQISCLPGLACLNFPNAIQPIAGKLPPSLRGKWEKELAKFSENNGDAYPGFHRPKSICRVYAIIDDQSNSSLITSELADELGATGPEEKYYLTTCSGEKEAKYGRRVTGVVLKSLKGTESELPTLVECTWTIIGQMCLDLVGGPVHVRACRTSLLAAGPGEKSTETNNYEFLPCPNQFTVKESFLEQKRDITDNVFITSREDNDVSLSCEDRKFLDIMETGVHKNEQGNWEMPLPFLRKDPHLPNNRSQAKASDGKGLRGVHGEDHRKRPRLPGANRRNY</sequence>
<evidence type="ECO:0000313" key="3">
    <source>
        <dbReference type="Proteomes" id="UP001159405"/>
    </source>
</evidence>
<accession>A0ABN8S2Q9</accession>
<comment type="caution">
    <text evidence="2">The sequence shown here is derived from an EMBL/GenBank/DDBJ whole genome shotgun (WGS) entry which is preliminary data.</text>
</comment>
<dbReference type="PANTHER" id="PTHR47331">
    <property type="entry name" value="PHD-TYPE DOMAIN-CONTAINING PROTEIN"/>
    <property type="match status" value="1"/>
</dbReference>
<proteinExistence type="predicted"/>
<reference evidence="2 3" key="1">
    <citation type="submission" date="2022-05" db="EMBL/GenBank/DDBJ databases">
        <authorList>
            <consortium name="Genoscope - CEA"/>
            <person name="William W."/>
        </authorList>
    </citation>
    <scope>NUCLEOTIDE SEQUENCE [LARGE SCALE GENOMIC DNA]</scope>
</reference>
<feature type="region of interest" description="Disordered" evidence="1">
    <location>
        <begin position="262"/>
        <end position="306"/>
    </location>
</feature>